<dbReference type="EMBL" id="LGCI01000009">
    <property type="protein sequence ID" value="KOY81669.1"/>
    <property type="molecule type" value="Genomic_DNA"/>
</dbReference>
<evidence type="ECO:0008006" key="3">
    <source>
        <dbReference type="Google" id="ProtNLM"/>
    </source>
</evidence>
<reference evidence="1 2" key="1">
    <citation type="submission" date="2015-07" db="EMBL/GenBank/DDBJ databases">
        <title>Genome sequencing project for genomic taxonomy and phylogenomics of Bacillus-like bacteria.</title>
        <authorList>
            <person name="Liu B."/>
            <person name="Wang J."/>
            <person name="Zhu Y."/>
            <person name="Liu G."/>
            <person name="Chen Q."/>
            <person name="Chen Z."/>
            <person name="Che J."/>
            <person name="Ge C."/>
            <person name="Shi H."/>
            <person name="Pan Z."/>
            <person name="Liu X."/>
        </authorList>
    </citation>
    <scope>NUCLEOTIDE SEQUENCE [LARGE SCALE GENOMIC DNA]</scope>
    <source>
        <strain evidence="1 2">DSM 54</strain>
    </source>
</reference>
<protein>
    <recommendedName>
        <fullName evidence="3">DNA-entry nuclease</fullName>
    </recommendedName>
</protein>
<dbReference type="STRING" id="33935.ADM90_14160"/>
<evidence type="ECO:0000313" key="2">
    <source>
        <dbReference type="Proteomes" id="UP000037977"/>
    </source>
</evidence>
<gene>
    <name evidence="1" type="ORF">ADM90_14160</name>
</gene>
<organism evidence="1 2">
    <name type="scientific">Lysinibacillus macroides</name>
    <dbReference type="NCBI Taxonomy" id="33935"/>
    <lineage>
        <taxon>Bacteria</taxon>
        <taxon>Bacillati</taxon>
        <taxon>Bacillota</taxon>
        <taxon>Bacilli</taxon>
        <taxon>Bacillales</taxon>
        <taxon>Bacillaceae</taxon>
        <taxon>Lysinibacillus</taxon>
    </lineage>
</organism>
<name>A0A0M9DIM8_9BACI</name>
<keyword evidence="2" id="KW-1185">Reference proteome</keyword>
<dbReference type="Proteomes" id="UP000037977">
    <property type="component" value="Unassembled WGS sequence"/>
</dbReference>
<dbReference type="PATRIC" id="fig|33935.3.peg.4846"/>
<sequence>MEIVYDKHDRMQYHPDFHFAHGQPFSDSDLEYICKFYEADHTRTISFAIGKTEHAIRTKVNYLKKIGLFERYKNRNKYW</sequence>
<accession>A0A0M9DIM8</accession>
<comment type="caution">
    <text evidence="1">The sequence shown here is derived from an EMBL/GenBank/DDBJ whole genome shotgun (WGS) entry which is preliminary data.</text>
</comment>
<proteinExistence type="predicted"/>
<dbReference type="AlphaFoldDB" id="A0A0M9DIM8"/>
<evidence type="ECO:0000313" key="1">
    <source>
        <dbReference type="EMBL" id="KOY81669.1"/>
    </source>
</evidence>